<evidence type="ECO:0000313" key="2">
    <source>
        <dbReference type="EMBL" id="CAI5447234.1"/>
    </source>
</evidence>
<name>A0A9P1N0Q0_9PELO</name>
<evidence type="ECO:0000313" key="3">
    <source>
        <dbReference type="Proteomes" id="UP001152747"/>
    </source>
</evidence>
<gene>
    <name evidence="2" type="ORF">CAMP_LOCUS9871</name>
</gene>
<keyword evidence="3" id="KW-1185">Reference proteome</keyword>
<dbReference type="GO" id="GO:0005886">
    <property type="term" value="C:plasma membrane"/>
    <property type="evidence" value="ECO:0007669"/>
    <property type="project" value="TreeGrafter"/>
</dbReference>
<dbReference type="Proteomes" id="UP001152747">
    <property type="component" value="Unassembled WGS sequence"/>
</dbReference>
<dbReference type="PANTHER" id="PTHR22943:SF248">
    <property type="entry name" value="SEVEN TM RECEPTOR"/>
    <property type="match status" value="1"/>
</dbReference>
<dbReference type="GO" id="GO:0042048">
    <property type="term" value="P:olfactory behavior"/>
    <property type="evidence" value="ECO:0007669"/>
    <property type="project" value="TreeGrafter"/>
</dbReference>
<keyword evidence="1" id="KW-1133">Transmembrane helix</keyword>
<reference evidence="2" key="1">
    <citation type="submission" date="2022-11" db="EMBL/GenBank/DDBJ databases">
        <authorList>
            <person name="Kikuchi T."/>
        </authorList>
    </citation>
    <scope>NUCLEOTIDE SEQUENCE</scope>
    <source>
        <strain evidence="2">PS1010</strain>
    </source>
</reference>
<comment type="caution">
    <text evidence="2">The sequence shown here is derived from an EMBL/GenBank/DDBJ whole genome shotgun (WGS) entry which is preliminary data.</text>
</comment>
<protein>
    <submittedName>
        <fullName evidence="2">Uncharacterized protein</fullName>
    </submittedName>
</protein>
<feature type="transmembrane region" description="Helical" evidence="1">
    <location>
        <begin position="161"/>
        <end position="182"/>
    </location>
</feature>
<feature type="transmembrane region" description="Helical" evidence="1">
    <location>
        <begin position="87"/>
        <end position="110"/>
    </location>
</feature>
<evidence type="ECO:0000256" key="1">
    <source>
        <dbReference type="SAM" id="Phobius"/>
    </source>
</evidence>
<dbReference type="EMBL" id="CANHGI010000004">
    <property type="protein sequence ID" value="CAI5447234.1"/>
    <property type="molecule type" value="Genomic_DNA"/>
</dbReference>
<dbReference type="SUPFAM" id="SSF81321">
    <property type="entry name" value="Family A G protein-coupled receptor-like"/>
    <property type="match status" value="1"/>
</dbReference>
<keyword evidence="1" id="KW-0812">Transmembrane</keyword>
<dbReference type="OrthoDB" id="5788869at2759"/>
<sequence length="305" mass="35518">MEVFARVNPLSFGTSFVVFIDRRDSIFPYEIDMIILCKFVFLKSKIIPRFPAIACGCCGVTMYTSTIHFIFRYWAIERKGRLNYFKGYWMIFWLSVPIFMGALWTFVIYFCMQLDQTAIDYISPSLMNSYGLEISDTAIVGAYFYSPNKIQFYKNLCGMSVLTLTMVLSISIMGYCGIRIFRKVRKIYKKGGARGTKKLQAQLYKALVAQTILPLFLVFIPIGCVFYFPLILIDIGIYSQIPNVTVAIYPIFEPLPSLIIIDEYRIGFWNMLKLRFIRDNQVEPERRTVSVSYELQRRVNEESRT</sequence>
<dbReference type="Pfam" id="PF10326">
    <property type="entry name" value="7TM_GPCR_Str"/>
    <property type="match status" value="1"/>
</dbReference>
<feature type="transmembrane region" description="Helical" evidence="1">
    <location>
        <begin position="50"/>
        <end position="75"/>
    </location>
</feature>
<feature type="transmembrane region" description="Helical" evidence="1">
    <location>
        <begin position="203"/>
        <end position="228"/>
    </location>
</feature>
<proteinExistence type="predicted"/>
<dbReference type="GO" id="GO:0038022">
    <property type="term" value="F:G protein-coupled olfactory receptor activity"/>
    <property type="evidence" value="ECO:0007669"/>
    <property type="project" value="TreeGrafter"/>
</dbReference>
<keyword evidence="1" id="KW-0472">Membrane</keyword>
<dbReference type="InterPro" id="IPR019428">
    <property type="entry name" value="7TM_GPCR_serpentine_rcpt_Str"/>
</dbReference>
<organism evidence="2 3">
    <name type="scientific">Caenorhabditis angaria</name>
    <dbReference type="NCBI Taxonomy" id="860376"/>
    <lineage>
        <taxon>Eukaryota</taxon>
        <taxon>Metazoa</taxon>
        <taxon>Ecdysozoa</taxon>
        <taxon>Nematoda</taxon>
        <taxon>Chromadorea</taxon>
        <taxon>Rhabditida</taxon>
        <taxon>Rhabditina</taxon>
        <taxon>Rhabditomorpha</taxon>
        <taxon>Rhabditoidea</taxon>
        <taxon>Rhabditidae</taxon>
        <taxon>Peloderinae</taxon>
        <taxon>Caenorhabditis</taxon>
    </lineage>
</organism>
<dbReference type="PANTHER" id="PTHR22943">
    <property type="entry name" value="7-TRANSMEMBRANE DOMAIN RECEPTOR C.ELEGANS"/>
    <property type="match status" value="1"/>
</dbReference>
<dbReference type="AlphaFoldDB" id="A0A9P1N0Q0"/>
<accession>A0A9P1N0Q0</accession>